<dbReference type="InterPro" id="IPR006626">
    <property type="entry name" value="PbH1"/>
</dbReference>
<dbReference type="InterPro" id="IPR039448">
    <property type="entry name" value="Beta_helix"/>
</dbReference>
<gene>
    <name evidence="2" type="ORF">U0C82_06480</name>
</gene>
<dbReference type="SUPFAM" id="SSF51126">
    <property type="entry name" value="Pectin lyase-like"/>
    <property type="match status" value="1"/>
</dbReference>
<evidence type="ECO:0000259" key="1">
    <source>
        <dbReference type="Pfam" id="PF13229"/>
    </source>
</evidence>
<protein>
    <submittedName>
        <fullName evidence="2">Right-handed parallel beta-helix repeat-containing protein</fullName>
    </submittedName>
</protein>
<sequence>MAQGIAASVMALLSLVADCDTPPGESDETVLSQLRPDRAAPGPRSRPCPRNATAIAPGEAIQPLVDRAEPGAAFCLQAGVHRGQIVAPKSGQQFVGAPGAVMRGSILVGAFEASGPYFSAPAPFPRIDPRGTCLAARPACDRTGSVFVDGRPLGEVATLDELSGEANRFFFDRDANRIVLASDPRGRTIEASAAAFAFLANGASDVLVADLVIEHYANPAQRGAVYDDTDRAARGWTIAHNDIRLNSGLGVLGGPRSTIVGNRITDNGQLGVAFSSPGVTVLDNLVAGNNREGFDPAWEAGGLKGASAENAVIAGNLVIDNRGPGLWCDIECRGTRYSRNVAAFNEGPGIFHEISGAALIEANVLRCNGMAASWFWGAGILLASTQGVSVTGNLVVVPADGSGIAIIDQGRPDAVGGLYQAAGNQVTDNLISFEGAFGRMGAASDVDAGSPNEGRLEAGHNRFDANTYHVPAGFEGAFAWGADEAPLTRLPVAGHETHGSMVVRVDR</sequence>
<comment type="caution">
    <text evidence="2">The sequence shown here is derived from an EMBL/GenBank/DDBJ whole genome shotgun (WGS) entry which is preliminary data.</text>
</comment>
<dbReference type="InterPro" id="IPR012334">
    <property type="entry name" value="Pectin_lyas_fold"/>
</dbReference>
<dbReference type="InterPro" id="IPR011050">
    <property type="entry name" value="Pectin_lyase_fold/virulence"/>
</dbReference>
<keyword evidence="3" id="KW-1185">Reference proteome</keyword>
<organism evidence="2 3">
    <name type="scientific">Fulvimarina uroteuthidis</name>
    <dbReference type="NCBI Taxonomy" id="3098149"/>
    <lineage>
        <taxon>Bacteria</taxon>
        <taxon>Pseudomonadati</taxon>
        <taxon>Pseudomonadota</taxon>
        <taxon>Alphaproteobacteria</taxon>
        <taxon>Hyphomicrobiales</taxon>
        <taxon>Aurantimonadaceae</taxon>
        <taxon>Fulvimarina</taxon>
    </lineage>
</organism>
<dbReference type="Pfam" id="PF13229">
    <property type="entry name" value="Beta_helix"/>
    <property type="match status" value="1"/>
</dbReference>
<dbReference type="Proteomes" id="UP001294412">
    <property type="component" value="Unassembled WGS sequence"/>
</dbReference>
<accession>A0ABU5I142</accession>
<evidence type="ECO:0000313" key="2">
    <source>
        <dbReference type="EMBL" id="MDY8108790.1"/>
    </source>
</evidence>
<dbReference type="EMBL" id="JAXLPB010000002">
    <property type="protein sequence ID" value="MDY8108790.1"/>
    <property type="molecule type" value="Genomic_DNA"/>
</dbReference>
<dbReference type="Gene3D" id="2.160.20.10">
    <property type="entry name" value="Single-stranded right-handed beta-helix, Pectin lyase-like"/>
    <property type="match status" value="1"/>
</dbReference>
<evidence type="ECO:0000313" key="3">
    <source>
        <dbReference type="Proteomes" id="UP001294412"/>
    </source>
</evidence>
<reference evidence="2 3" key="1">
    <citation type="submission" date="2023-12" db="EMBL/GenBank/DDBJ databases">
        <title>Description of Novel Strain Fulvimarina sp. 2208YS6-2-32 isolated from Uroteuthis (Photololigo) edulis.</title>
        <authorList>
            <person name="Park J.-S."/>
        </authorList>
    </citation>
    <scope>NUCLEOTIDE SEQUENCE [LARGE SCALE GENOMIC DNA]</scope>
    <source>
        <strain evidence="2 3">2208YS6-2-32</strain>
    </source>
</reference>
<proteinExistence type="predicted"/>
<dbReference type="RefSeq" id="WP_322186262.1">
    <property type="nucleotide sequence ID" value="NZ_JAXLPB010000002.1"/>
</dbReference>
<feature type="domain" description="Right handed beta helix" evidence="1">
    <location>
        <begin position="235"/>
        <end position="394"/>
    </location>
</feature>
<name>A0ABU5I142_9HYPH</name>
<dbReference type="SMART" id="SM00710">
    <property type="entry name" value="PbH1"/>
    <property type="match status" value="6"/>
</dbReference>